<feature type="transmembrane region" description="Helical" evidence="9">
    <location>
        <begin position="12"/>
        <end position="31"/>
    </location>
</feature>
<evidence type="ECO:0000256" key="4">
    <source>
        <dbReference type="ARBA" id="ARBA00022989"/>
    </source>
</evidence>
<keyword evidence="2" id="KW-0813">Transport</keyword>
<dbReference type="PANTHER" id="PTHR10283:SF82">
    <property type="entry name" value="SOLUTE CARRIER FAMILY 13 MEMBER 2"/>
    <property type="match status" value="1"/>
</dbReference>
<dbReference type="InterPro" id="IPR058698">
    <property type="entry name" value="CUB_metazoa"/>
</dbReference>
<dbReference type="GO" id="GO:0015137">
    <property type="term" value="F:citrate transmembrane transporter activity"/>
    <property type="evidence" value="ECO:0007669"/>
    <property type="project" value="TreeGrafter"/>
</dbReference>
<evidence type="ECO:0000256" key="8">
    <source>
        <dbReference type="SAM" id="MobiDB-lite"/>
    </source>
</evidence>
<name>A0A7R9E7A3_9NEOP</name>
<dbReference type="PANTHER" id="PTHR10283">
    <property type="entry name" value="SOLUTE CARRIER FAMILY 13 MEMBER"/>
    <property type="match status" value="1"/>
</dbReference>
<dbReference type="Pfam" id="PF03600">
    <property type="entry name" value="CitMHS"/>
    <property type="match status" value="1"/>
</dbReference>
<gene>
    <name evidence="11" type="ORF">TMSB3V08_LOCUS4625</name>
</gene>
<feature type="domain" description="CUB" evidence="10">
    <location>
        <begin position="329"/>
        <end position="407"/>
    </location>
</feature>
<dbReference type="Pfam" id="PF26080">
    <property type="entry name" value="CUB_animal"/>
    <property type="match status" value="1"/>
</dbReference>
<evidence type="ECO:0000256" key="7">
    <source>
        <dbReference type="PROSITE-ProRule" id="PRU00059"/>
    </source>
</evidence>
<keyword evidence="4 9" id="KW-1133">Transmembrane helix</keyword>
<evidence type="ECO:0000256" key="2">
    <source>
        <dbReference type="ARBA" id="ARBA00022448"/>
    </source>
</evidence>
<dbReference type="EMBL" id="OB793551">
    <property type="protein sequence ID" value="CAD7427796.1"/>
    <property type="molecule type" value="Genomic_DNA"/>
</dbReference>
<evidence type="ECO:0000256" key="1">
    <source>
        <dbReference type="ARBA" id="ARBA00004141"/>
    </source>
</evidence>
<keyword evidence="6" id="KW-1015">Disulfide bond</keyword>
<dbReference type="InterPro" id="IPR004680">
    <property type="entry name" value="Cit_transptr-like_dom"/>
</dbReference>
<accession>A0A7R9E7A3</accession>
<dbReference type="PROSITE" id="PS51257">
    <property type="entry name" value="PROKAR_LIPOPROTEIN"/>
    <property type="match status" value="1"/>
</dbReference>
<evidence type="ECO:0000259" key="10">
    <source>
        <dbReference type="PROSITE" id="PS01180"/>
    </source>
</evidence>
<proteinExistence type="predicted"/>
<feature type="region of interest" description="Disordered" evidence="8">
    <location>
        <begin position="107"/>
        <end position="130"/>
    </location>
</feature>
<feature type="compositionally biased region" description="Polar residues" evidence="8">
    <location>
        <begin position="110"/>
        <end position="122"/>
    </location>
</feature>
<evidence type="ECO:0000313" key="11">
    <source>
        <dbReference type="EMBL" id="CAD7427796.1"/>
    </source>
</evidence>
<keyword evidence="5 9" id="KW-0472">Membrane</keyword>
<comment type="caution">
    <text evidence="7">Lacks conserved residue(s) required for the propagation of feature annotation.</text>
</comment>
<evidence type="ECO:0000256" key="9">
    <source>
        <dbReference type="SAM" id="Phobius"/>
    </source>
</evidence>
<keyword evidence="3 9" id="KW-0812">Transmembrane</keyword>
<evidence type="ECO:0000256" key="6">
    <source>
        <dbReference type="ARBA" id="ARBA00023157"/>
    </source>
</evidence>
<organism evidence="11">
    <name type="scientific">Timema monikensis</name>
    <dbReference type="NCBI Taxonomy" id="170555"/>
    <lineage>
        <taxon>Eukaryota</taxon>
        <taxon>Metazoa</taxon>
        <taxon>Ecdysozoa</taxon>
        <taxon>Arthropoda</taxon>
        <taxon>Hexapoda</taxon>
        <taxon>Insecta</taxon>
        <taxon>Pterygota</taxon>
        <taxon>Neoptera</taxon>
        <taxon>Polyneoptera</taxon>
        <taxon>Phasmatodea</taxon>
        <taxon>Timematodea</taxon>
        <taxon>Timematoidea</taxon>
        <taxon>Timematidae</taxon>
        <taxon>Timema</taxon>
    </lineage>
</organism>
<dbReference type="GO" id="GO:0015141">
    <property type="term" value="F:succinate transmembrane transporter activity"/>
    <property type="evidence" value="ECO:0007669"/>
    <property type="project" value="TreeGrafter"/>
</dbReference>
<comment type="subcellular location">
    <subcellularLocation>
        <location evidence="1">Membrane</location>
        <topology evidence="1">Multi-pass membrane protein</topology>
    </subcellularLocation>
</comment>
<sequence length="1285" mass="142907">MCANLRNTSIIGYFCSGLFTTLGCIFLVSFVNGDHFQKDFSNQLWNPKRRIMWVSGIENDVPSTVSLPQFTHQLYNPSGTYNYDLRDRQNYTDDGQQADDHIHLEEEQANSDSLDNDTTSEGNVRGKPKEDAHFISSSSFSSLGSSISQTMRTRYPNGTRVVKTTRVLRKRPIKGNVFVQASPHRNDQFVHRKNLVRQRLAKSCIQSIFLKLNVSTSVAIPQFMKKIVVFDCCAHAHIGGGGEEGGTASFEPVHDYQIWQRPMSHTLWCEWDLSSPFGMSLPGGSGGRLVCKGLWSLLLLITLSKTYAHILLACCLVSRESLVSVQRTCDEQTSVNCTYFVNPDYPGTNSHLRACLLTLIKKHPHVSQIRLDFFDFELAGPNNGTCVDDQFIVTGQQVNIIVPVLCGFNTGQHASDDESYDGQLRLKLKGPFVDKLVRKWAIGKWNMRGVCGKENKLLEELIGRRMDIVCVCETKRKRKDVFMTNEGSLALWSSVDEWGCEVWVCQEKHKSKNNLNYAICIKKADGYCGITYSNVASDGTVNPFQLININEDGESLVPPGQAGAEVFNCPHDYIVVNGVRLCGDRFNDASSEIDFTKNSPVTVLSIQYCGPRANKRQNKCLGARQPVIHRRKMTRSSCPVVLLPSLPIRESPLAALLIRESPFAALLIRESPIAALLIRESPLAALLIRESPIAALLIRESPLAALLIRESPIAALLIRESPLAALLIREFPPLFWQNGIGKVELEEVNPHLRGGRVENHLGKITPSSPDRDSNLDLPVLSSRAQYDKREKPPPVHPTEILTSISPSSVVELNTTSALANYATEAVHPTEIRTSISPSSAVELNTTSPLANYATEAVREEEWTQRLGENESNLYQLLWSRDPRRRSCNRLVCQTREAKCGFVVIMMSAYWMTEAIPLPVTSLLPVVLFPLLGVLGTEEVCIQYLKETNMMFIECAKPFRINHPQYSQPESNHDLPVIGNLVNRETSTLDYEATDTGGLIVAIAVENCNLHKRIALSIILLTGTSPMRLMFGFMITTMVLSMWISNTATTAMMVPIVQAVLDELKAEKHKSKVNAVVMRYLRNVCGKTRMDRVGNEWVLKECGLKRNPIDFENGRRVSQLTSLNTADSDQASGIFDPETRRKSLCRTGDLDTMTRPDPETICYYLGIAYASNLGGAGTLTGTGTNLTFKGLWDSVGNNDYSVTRVKEMPSFTSADIVTDNHCSFKIKVTVITDIVESLFLPSLQCLVVSMKSKFGSFQHLFPVVGGYTVSTEQCTLDDSSAPSNAL</sequence>
<dbReference type="GO" id="GO:0005886">
    <property type="term" value="C:plasma membrane"/>
    <property type="evidence" value="ECO:0007669"/>
    <property type="project" value="TreeGrafter"/>
</dbReference>
<reference evidence="11" key="1">
    <citation type="submission" date="2020-11" db="EMBL/GenBank/DDBJ databases">
        <authorList>
            <person name="Tran Van P."/>
        </authorList>
    </citation>
    <scope>NUCLEOTIDE SEQUENCE</scope>
</reference>
<dbReference type="PROSITE" id="PS01180">
    <property type="entry name" value="CUB"/>
    <property type="match status" value="1"/>
</dbReference>
<evidence type="ECO:0000256" key="5">
    <source>
        <dbReference type="ARBA" id="ARBA00023136"/>
    </source>
</evidence>
<dbReference type="InterPro" id="IPR000859">
    <property type="entry name" value="CUB_dom"/>
</dbReference>
<evidence type="ECO:0000256" key="3">
    <source>
        <dbReference type="ARBA" id="ARBA00022692"/>
    </source>
</evidence>
<protein>
    <recommendedName>
        <fullName evidence="10">CUB domain-containing protein</fullName>
    </recommendedName>
</protein>